<keyword evidence="4 5" id="KW-0472">Membrane</keyword>
<evidence type="ECO:0000256" key="3">
    <source>
        <dbReference type="ARBA" id="ARBA00022989"/>
    </source>
</evidence>
<dbReference type="EMBL" id="CAJNOJ010000212">
    <property type="protein sequence ID" value="CAF1296321.1"/>
    <property type="molecule type" value="Genomic_DNA"/>
</dbReference>
<evidence type="ECO:0000256" key="2">
    <source>
        <dbReference type="ARBA" id="ARBA00022692"/>
    </source>
</evidence>
<evidence type="ECO:0000256" key="1">
    <source>
        <dbReference type="ARBA" id="ARBA00004141"/>
    </source>
</evidence>
<evidence type="ECO:0000313" key="7">
    <source>
        <dbReference type="EMBL" id="CAF1296321.1"/>
    </source>
</evidence>
<feature type="transmembrane region" description="Helical" evidence="5">
    <location>
        <begin position="110"/>
        <end position="131"/>
    </location>
</feature>
<accession>A0A814JYV2</accession>
<dbReference type="Pfam" id="PF04479">
    <property type="entry name" value="RTA1"/>
    <property type="match status" value="1"/>
</dbReference>
<comment type="subcellular location">
    <subcellularLocation>
        <location evidence="1">Membrane</location>
        <topology evidence="1">Multi-pass membrane protein</topology>
    </subcellularLocation>
</comment>
<dbReference type="PANTHER" id="PTHR31465">
    <property type="entry name" value="PROTEIN RTA1-RELATED"/>
    <property type="match status" value="1"/>
</dbReference>
<feature type="transmembrane region" description="Helical" evidence="5">
    <location>
        <begin position="190"/>
        <end position="211"/>
    </location>
</feature>
<dbReference type="Proteomes" id="UP000663828">
    <property type="component" value="Unassembled WGS sequence"/>
</dbReference>
<dbReference type="InterPro" id="IPR007568">
    <property type="entry name" value="RTA1"/>
</dbReference>
<dbReference type="GO" id="GO:0005886">
    <property type="term" value="C:plasma membrane"/>
    <property type="evidence" value="ECO:0007669"/>
    <property type="project" value="TreeGrafter"/>
</dbReference>
<feature type="transmembrane region" description="Helical" evidence="5">
    <location>
        <begin position="12"/>
        <end position="32"/>
    </location>
</feature>
<keyword evidence="8" id="KW-1185">Reference proteome</keyword>
<comment type="caution">
    <text evidence="6">The sequence shown here is derived from an EMBL/GenBank/DDBJ whole genome shotgun (WGS) entry which is preliminary data.</text>
</comment>
<feature type="transmembrane region" description="Helical" evidence="5">
    <location>
        <begin position="39"/>
        <end position="61"/>
    </location>
</feature>
<dbReference type="PANTHER" id="PTHR31465:SF9">
    <property type="entry name" value="SPHINGOID LONG-CHAIN BASE TRANSPORTER RSB1"/>
    <property type="match status" value="1"/>
</dbReference>
<gene>
    <name evidence="7" type="ORF">EDS130_LOCUS30363</name>
    <name evidence="6" type="ORF">XAT740_LOCUS15438</name>
</gene>
<dbReference type="EMBL" id="CAJNOR010000953">
    <property type="protein sequence ID" value="CAF1044396.1"/>
    <property type="molecule type" value="Genomic_DNA"/>
</dbReference>
<evidence type="ECO:0000313" key="6">
    <source>
        <dbReference type="EMBL" id="CAF1044396.1"/>
    </source>
</evidence>
<evidence type="ECO:0008006" key="9">
    <source>
        <dbReference type="Google" id="ProtNLM"/>
    </source>
</evidence>
<feature type="transmembrane region" description="Helical" evidence="5">
    <location>
        <begin position="151"/>
        <end position="178"/>
    </location>
</feature>
<organism evidence="6 8">
    <name type="scientific">Adineta ricciae</name>
    <name type="common">Rotifer</name>
    <dbReference type="NCBI Taxonomy" id="249248"/>
    <lineage>
        <taxon>Eukaryota</taxon>
        <taxon>Metazoa</taxon>
        <taxon>Spiralia</taxon>
        <taxon>Gnathifera</taxon>
        <taxon>Rotifera</taxon>
        <taxon>Eurotatoria</taxon>
        <taxon>Bdelloidea</taxon>
        <taxon>Adinetida</taxon>
        <taxon>Adinetidae</taxon>
        <taxon>Adineta</taxon>
    </lineage>
</organism>
<dbReference type="OrthoDB" id="1844152at2759"/>
<sequence length="267" mass="29719">MADMSVYGYQPSLGVGITGLTLFTLSTCVHIYQMCKVRMWWLVVLILGGITEMIGYAARIYSWHDDTNLDAFLAQTVTLIIAPSFFSAALYVAFGQIIHILGRQYSLLPPLWYTIIFVIADVISLIVQAVGGGQAADAARTNADTTNGTNIMVAGICFQMFSMSIYVILVIIYIIRLLKAKVELTRDMKIFLSSISLVTLMIFIRCIYRTIELSAGWTGYIITHEVYFACLDGLPMIIALITFNIFHPGQYIKNTNQVNALKADIPL</sequence>
<evidence type="ECO:0000313" key="8">
    <source>
        <dbReference type="Proteomes" id="UP000663828"/>
    </source>
</evidence>
<evidence type="ECO:0000256" key="5">
    <source>
        <dbReference type="SAM" id="Phobius"/>
    </source>
</evidence>
<protein>
    <recommendedName>
        <fullName evidence="9">RTA1-like protein</fullName>
    </recommendedName>
</protein>
<reference evidence="6" key="1">
    <citation type="submission" date="2021-02" db="EMBL/GenBank/DDBJ databases">
        <authorList>
            <person name="Nowell W R."/>
        </authorList>
    </citation>
    <scope>NUCLEOTIDE SEQUENCE</scope>
</reference>
<dbReference type="AlphaFoldDB" id="A0A814JYV2"/>
<keyword evidence="3 5" id="KW-1133">Transmembrane helix</keyword>
<name>A0A814JYV2_ADIRI</name>
<keyword evidence="2 5" id="KW-0812">Transmembrane</keyword>
<evidence type="ECO:0000256" key="4">
    <source>
        <dbReference type="ARBA" id="ARBA00023136"/>
    </source>
</evidence>
<feature type="transmembrane region" description="Helical" evidence="5">
    <location>
        <begin position="73"/>
        <end position="98"/>
    </location>
</feature>
<dbReference type="Proteomes" id="UP000663852">
    <property type="component" value="Unassembled WGS sequence"/>
</dbReference>
<feature type="transmembrane region" description="Helical" evidence="5">
    <location>
        <begin position="226"/>
        <end position="246"/>
    </location>
</feature>
<proteinExistence type="predicted"/>